<evidence type="ECO:0000256" key="1">
    <source>
        <dbReference type="SAM" id="MobiDB-lite"/>
    </source>
</evidence>
<evidence type="ECO:0000313" key="3">
    <source>
        <dbReference type="Proteomes" id="UP000255389"/>
    </source>
</evidence>
<sequence>MTNTTTVITWLVRRAGIPFDATIWVPDTGTVEEAKAEARREHGANAQAVRRPNDPHWTSLEPASR</sequence>
<evidence type="ECO:0000313" key="2">
    <source>
        <dbReference type="EMBL" id="SUA31466.1"/>
    </source>
</evidence>
<reference evidence="2 3" key="1">
    <citation type="submission" date="2018-06" db="EMBL/GenBank/DDBJ databases">
        <authorList>
            <consortium name="Pathogen Informatics"/>
            <person name="Doyle S."/>
        </authorList>
    </citation>
    <scope>NUCLEOTIDE SEQUENCE [LARGE SCALE GENOMIC DNA]</scope>
    <source>
        <strain evidence="2 3">NCTC1542</strain>
    </source>
</reference>
<gene>
    <name evidence="2" type="ORF">NCTC1542_06820</name>
</gene>
<organism evidence="2 3">
    <name type="scientific">Mycolicibacterium fortuitum</name>
    <name type="common">Mycobacterium fortuitum</name>
    <dbReference type="NCBI Taxonomy" id="1766"/>
    <lineage>
        <taxon>Bacteria</taxon>
        <taxon>Bacillati</taxon>
        <taxon>Actinomycetota</taxon>
        <taxon>Actinomycetes</taxon>
        <taxon>Mycobacteriales</taxon>
        <taxon>Mycobacteriaceae</taxon>
        <taxon>Mycolicibacterium</taxon>
    </lineage>
</organism>
<feature type="region of interest" description="Disordered" evidence="1">
    <location>
        <begin position="37"/>
        <end position="65"/>
    </location>
</feature>
<dbReference type="EMBL" id="UGQY01000006">
    <property type="protein sequence ID" value="SUA31466.1"/>
    <property type="molecule type" value="Genomic_DNA"/>
</dbReference>
<dbReference type="AlphaFoldDB" id="A0A378WDY9"/>
<accession>A0A378WDY9</accession>
<dbReference type="Proteomes" id="UP000255389">
    <property type="component" value="Unassembled WGS sequence"/>
</dbReference>
<proteinExistence type="predicted"/>
<protein>
    <submittedName>
        <fullName evidence="2">Uncharacterized protein</fullName>
    </submittedName>
</protein>
<name>A0A378WDY9_MYCFO</name>